<organism evidence="2 3">
    <name type="scientific">Plakobranchus ocellatus</name>
    <dbReference type="NCBI Taxonomy" id="259542"/>
    <lineage>
        <taxon>Eukaryota</taxon>
        <taxon>Metazoa</taxon>
        <taxon>Spiralia</taxon>
        <taxon>Lophotrochozoa</taxon>
        <taxon>Mollusca</taxon>
        <taxon>Gastropoda</taxon>
        <taxon>Heterobranchia</taxon>
        <taxon>Euthyneura</taxon>
        <taxon>Panpulmonata</taxon>
        <taxon>Sacoglossa</taxon>
        <taxon>Placobranchoidea</taxon>
        <taxon>Plakobranchidae</taxon>
        <taxon>Plakobranchus</taxon>
    </lineage>
</organism>
<reference evidence="2 3" key="1">
    <citation type="journal article" date="2021" name="Elife">
        <title>Chloroplast acquisition without the gene transfer in kleptoplastic sea slugs, Plakobranchus ocellatus.</title>
        <authorList>
            <person name="Maeda T."/>
            <person name="Takahashi S."/>
            <person name="Yoshida T."/>
            <person name="Shimamura S."/>
            <person name="Takaki Y."/>
            <person name="Nagai Y."/>
            <person name="Toyoda A."/>
            <person name="Suzuki Y."/>
            <person name="Arimoto A."/>
            <person name="Ishii H."/>
            <person name="Satoh N."/>
            <person name="Nishiyama T."/>
            <person name="Hasebe M."/>
            <person name="Maruyama T."/>
            <person name="Minagawa J."/>
            <person name="Obokata J."/>
            <person name="Shigenobu S."/>
        </authorList>
    </citation>
    <scope>NUCLEOTIDE SEQUENCE [LARGE SCALE GENOMIC DNA]</scope>
</reference>
<comment type="caution">
    <text evidence="2">The sequence shown here is derived from an EMBL/GenBank/DDBJ whole genome shotgun (WGS) entry which is preliminary data.</text>
</comment>
<sequence length="140" mass="16181">MTYHEASLHQSATLMVVTFLMVLAICCKPGLAYCEDSCERSIPDLVDLRRLWAESFSIVGNSHITIAIPFEHFLLSLVTVPENASMRRRRIRNRVLDMIGRYEDCVRACEHHISKRRSRHLRSWLRPTSGSGSRRRSKLV</sequence>
<dbReference type="AlphaFoldDB" id="A0AAV4BZB1"/>
<accession>A0AAV4BZB1</accession>
<name>A0AAV4BZB1_9GAST</name>
<keyword evidence="3" id="KW-1185">Reference proteome</keyword>
<evidence type="ECO:0000256" key="1">
    <source>
        <dbReference type="SAM" id="SignalP"/>
    </source>
</evidence>
<evidence type="ECO:0000313" key="2">
    <source>
        <dbReference type="EMBL" id="GFO24133.1"/>
    </source>
</evidence>
<keyword evidence="1" id="KW-0732">Signal</keyword>
<dbReference type="EMBL" id="BLXT01005595">
    <property type="protein sequence ID" value="GFO24133.1"/>
    <property type="molecule type" value="Genomic_DNA"/>
</dbReference>
<protein>
    <submittedName>
        <fullName evidence="2">Uncharacterized protein</fullName>
    </submittedName>
</protein>
<feature type="chain" id="PRO_5043887235" evidence="1">
    <location>
        <begin position="33"/>
        <end position="140"/>
    </location>
</feature>
<evidence type="ECO:0000313" key="3">
    <source>
        <dbReference type="Proteomes" id="UP000735302"/>
    </source>
</evidence>
<gene>
    <name evidence="2" type="ORF">PoB_005063800</name>
</gene>
<feature type="signal peptide" evidence="1">
    <location>
        <begin position="1"/>
        <end position="32"/>
    </location>
</feature>
<proteinExistence type="predicted"/>
<dbReference type="Proteomes" id="UP000735302">
    <property type="component" value="Unassembled WGS sequence"/>
</dbReference>